<protein>
    <submittedName>
        <fullName evidence="2">Uncharacterized protein</fullName>
    </submittedName>
</protein>
<evidence type="ECO:0000256" key="1">
    <source>
        <dbReference type="SAM" id="MobiDB-lite"/>
    </source>
</evidence>
<dbReference type="RefSeq" id="XP_024326601.1">
    <property type="nucleotide sequence ID" value="XM_024465564.1"/>
</dbReference>
<sequence length="87" mass="9440">MSNISAGEIFIDLHLGTSVGFPATPYYAEIRFIAPPANSPACNIPRNVPRASASDTRPDKFSPAPVKPTYRPLEAATILDEMQHLIC</sequence>
<organism evidence="2">
    <name type="scientific">Pseudogymnoascus destructans</name>
    <dbReference type="NCBI Taxonomy" id="655981"/>
    <lineage>
        <taxon>Eukaryota</taxon>
        <taxon>Fungi</taxon>
        <taxon>Dikarya</taxon>
        <taxon>Ascomycota</taxon>
        <taxon>Pezizomycotina</taxon>
        <taxon>Leotiomycetes</taxon>
        <taxon>Thelebolales</taxon>
        <taxon>Thelebolaceae</taxon>
        <taxon>Pseudogymnoascus</taxon>
    </lineage>
</organism>
<name>A0A177AGU0_9PEZI</name>
<dbReference type="Proteomes" id="UP000077154">
    <property type="component" value="Unassembled WGS sequence"/>
</dbReference>
<gene>
    <name evidence="2" type="ORF">VC83_01892</name>
</gene>
<dbReference type="EMBL" id="KV441389">
    <property type="protein sequence ID" value="OAF61326.1"/>
    <property type="molecule type" value="Genomic_DNA"/>
</dbReference>
<reference evidence="2" key="1">
    <citation type="submission" date="2016-03" db="EMBL/GenBank/DDBJ databases">
        <title>Updated assembly of Pseudogymnoascus destructans, the fungus causing white-nose syndrome of bats.</title>
        <authorList>
            <person name="Palmer J.M."/>
            <person name="Drees K.P."/>
            <person name="Foster J.T."/>
            <person name="Lindner D.L."/>
        </authorList>
    </citation>
    <scope>NUCLEOTIDE SEQUENCE [LARGE SCALE GENOMIC DNA]</scope>
    <source>
        <strain evidence="2">20631-21</strain>
    </source>
</reference>
<dbReference type="GeneID" id="36284979"/>
<feature type="region of interest" description="Disordered" evidence="1">
    <location>
        <begin position="46"/>
        <end position="68"/>
    </location>
</feature>
<accession>A0A177AGU0</accession>
<evidence type="ECO:0000313" key="2">
    <source>
        <dbReference type="EMBL" id="OAF61326.1"/>
    </source>
</evidence>
<proteinExistence type="predicted"/>
<dbReference type="AlphaFoldDB" id="A0A177AGU0"/>